<protein>
    <submittedName>
        <fullName evidence="1">Transport and Golgi organisation 2</fullName>
    </submittedName>
</protein>
<dbReference type="Proteomes" id="UP000190897">
    <property type="component" value="Unassembled WGS sequence"/>
</dbReference>
<proteinExistence type="predicted"/>
<evidence type="ECO:0000313" key="2">
    <source>
        <dbReference type="Proteomes" id="UP000190897"/>
    </source>
</evidence>
<dbReference type="RefSeq" id="WP_082213158.1">
    <property type="nucleotide sequence ID" value="NZ_FUZA01000001.1"/>
</dbReference>
<evidence type="ECO:0000313" key="1">
    <source>
        <dbReference type="EMBL" id="SKB50441.1"/>
    </source>
</evidence>
<dbReference type="SUPFAM" id="SSF56059">
    <property type="entry name" value="Glutathione synthetase ATP-binding domain-like"/>
    <property type="match status" value="1"/>
</dbReference>
<dbReference type="OrthoDB" id="9775266at2"/>
<dbReference type="InterPro" id="IPR008551">
    <property type="entry name" value="TANGO2"/>
</dbReference>
<dbReference type="EMBL" id="FUZA01000001">
    <property type="protein sequence ID" value="SKB50441.1"/>
    <property type="molecule type" value="Genomic_DNA"/>
</dbReference>
<organism evidence="1 2">
    <name type="scientific">Dyadobacter psychrophilus</name>
    <dbReference type="NCBI Taxonomy" id="651661"/>
    <lineage>
        <taxon>Bacteria</taxon>
        <taxon>Pseudomonadati</taxon>
        <taxon>Bacteroidota</taxon>
        <taxon>Cytophagia</taxon>
        <taxon>Cytophagales</taxon>
        <taxon>Spirosomataceae</taxon>
        <taxon>Dyadobacter</taxon>
    </lineage>
</organism>
<sequence>MCTVTFIPTASGVLLTSNRDEHKDRPVAIFPQTYLSGGQSVIYPKDVQAGGTWIALRNGHSAAVLLNGGFEKHIRQSHYQQSRGMVMLEIIGSQEPVEKFYSIELYGIEPFTLILFVEEELRRCTWDGQEKHVKHLDPNKSHIWSSATLYDRHVHGQREKNLQEWLTKIQLPTSEEVLSYHMSDDLRYETCGSGDAQNVRTVSVTSLEIPVAGESRIRYHDLSSGKTFDTSVRPYAKPAKHRFDSLYWKARRFLIRLRHWEYWPFECVYLPLVPLWLWLSIRARSFLFFSAANPGIENSGFIHERKSDIYPLLPVGFYPKTVLCHAGMRADAIKSLLCESALTFPLIAKPDIGERGLQVKLLRTSDDLEDYRLASKFNFLVQEYIDYPHEIGVFYFRFPGEDHGHISGIVGKEFLSVKGDGKSSLLSLLTQSDRAILQLPALSEIYGNQFDQILAGGETLNLVPYGNHSRGCKFIDLQNHITPELTSVIDHACTQVRGFYFGRLDIRFKSWEDLTAGRHFSIIELNGTGSEPTHIYDPRHSLFRAWKEIYRHWEIVYRISMMNMRSGEQRLMTFKEGIAMYKSHKSYMDAI</sequence>
<dbReference type="STRING" id="651661.SAMN05660293_00592"/>
<name>A0A1T5BTH5_9BACT</name>
<accession>A0A1T5BTH5</accession>
<keyword evidence="2" id="KW-1185">Reference proteome</keyword>
<dbReference type="AlphaFoldDB" id="A0A1T5BTH5"/>
<gene>
    <name evidence="1" type="ORF">SAMN05660293_00592</name>
</gene>
<reference evidence="2" key="1">
    <citation type="submission" date="2017-02" db="EMBL/GenBank/DDBJ databases">
        <authorList>
            <person name="Varghese N."/>
            <person name="Submissions S."/>
        </authorList>
    </citation>
    <scope>NUCLEOTIDE SEQUENCE [LARGE SCALE GENOMIC DNA]</scope>
    <source>
        <strain evidence="2">DSM 22270</strain>
    </source>
</reference>
<dbReference type="Pfam" id="PF05742">
    <property type="entry name" value="TANGO2"/>
    <property type="match status" value="1"/>
</dbReference>